<dbReference type="RefSeq" id="WP_199386728.1">
    <property type="nucleotide sequence ID" value="NZ_JAEMHM010000026.1"/>
</dbReference>
<name>A0A8J7SAN9_9BACT</name>
<sequence length="112" mass="12404">MVIRYNLLLIPFTIFFFYIVTFASEKEPGYVPPAGFVPDNDTAVKIAEAVAIPIYGKAKIEKEKPLSAELKGDVWTVTGTFHGNMFFGARGGVVIVEISKRDGRIISVIHEK</sequence>
<dbReference type="EMBL" id="JAEMHM010000026">
    <property type="protein sequence ID" value="MBJ6727585.1"/>
    <property type="molecule type" value="Genomic_DNA"/>
</dbReference>
<keyword evidence="3" id="KW-1185">Reference proteome</keyword>
<accession>A0A8J7SAN9</accession>
<protein>
    <recommendedName>
        <fullName evidence="1">NTF2 fold domain-containing protein</fullName>
    </recommendedName>
</protein>
<evidence type="ECO:0000259" key="1">
    <source>
        <dbReference type="Pfam" id="PF15631"/>
    </source>
</evidence>
<proteinExistence type="predicted"/>
<dbReference type="AlphaFoldDB" id="A0A8J7SAN9"/>
<organism evidence="2 3">
    <name type="scientific">Geomesophilobacter sediminis</name>
    <dbReference type="NCBI Taxonomy" id="2798584"/>
    <lineage>
        <taxon>Bacteria</taxon>
        <taxon>Pseudomonadati</taxon>
        <taxon>Thermodesulfobacteriota</taxon>
        <taxon>Desulfuromonadia</taxon>
        <taxon>Geobacterales</taxon>
        <taxon>Geobacteraceae</taxon>
        <taxon>Geomesophilobacter</taxon>
    </lineage>
</organism>
<feature type="domain" description="NTF2 fold" evidence="1">
    <location>
        <begin position="42"/>
        <end position="112"/>
    </location>
</feature>
<dbReference type="Proteomes" id="UP000636888">
    <property type="component" value="Unassembled WGS sequence"/>
</dbReference>
<reference evidence="2" key="1">
    <citation type="submission" date="2020-12" db="EMBL/GenBank/DDBJ databases">
        <title>Geomonas sp. Red875, isolated from river sediment.</title>
        <authorList>
            <person name="Xu Z."/>
            <person name="Zhang Z."/>
            <person name="Masuda Y."/>
            <person name="Itoh H."/>
            <person name="Senoo K."/>
        </authorList>
    </citation>
    <scope>NUCLEOTIDE SEQUENCE</scope>
    <source>
        <strain evidence="2">Red875</strain>
    </source>
</reference>
<dbReference type="Pfam" id="PF15631">
    <property type="entry name" value="Imm-NTF2-2"/>
    <property type="match status" value="1"/>
</dbReference>
<evidence type="ECO:0000313" key="3">
    <source>
        <dbReference type="Proteomes" id="UP000636888"/>
    </source>
</evidence>
<comment type="caution">
    <text evidence="2">The sequence shown here is derived from an EMBL/GenBank/DDBJ whole genome shotgun (WGS) entry which is preliminary data.</text>
</comment>
<dbReference type="InterPro" id="IPR028921">
    <property type="entry name" value="NTF2_fold_dom"/>
</dbReference>
<evidence type="ECO:0000313" key="2">
    <source>
        <dbReference type="EMBL" id="MBJ6727585.1"/>
    </source>
</evidence>
<gene>
    <name evidence="2" type="ORF">JFN93_22960</name>
</gene>